<protein>
    <submittedName>
        <fullName evidence="5">ABC transporter ATP-binding protein</fullName>
    </submittedName>
</protein>
<dbReference type="AlphaFoldDB" id="A0A9D2MLE1"/>
<dbReference type="InterPro" id="IPR027417">
    <property type="entry name" value="P-loop_NTPase"/>
</dbReference>
<name>A0A9D2MLE1_9FIRM</name>
<dbReference type="InterPro" id="IPR050166">
    <property type="entry name" value="ABC_transporter_ATP-bind"/>
</dbReference>
<dbReference type="GO" id="GO:0016887">
    <property type="term" value="F:ATP hydrolysis activity"/>
    <property type="evidence" value="ECO:0007669"/>
    <property type="project" value="InterPro"/>
</dbReference>
<dbReference type="PROSITE" id="PS50893">
    <property type="entry name" value="ABC_TRANSPORTER_2"/>
    <property type="match status" value="1"/>
</dbReference>
<reference evidence="5" key="2">
    <citation type="submission" date="2021-04" db="EMBL/GenBank/DDBJ databases">
        <authorList>
            <person name="Gilroy R."/>
        </authorList>
    </citation>
    <scope>NUCLEOTIDE SEQUENCE</scope>
    <source>
        <strain evidence="5">CHK192-8294</strain>
    </source>
</reference>
<dbReference type="GO" id="GO:0005524">
    <property type="term" value="F:ATP binding"/>
    <property type="evidence" value="ECO:0007669"/>
    <property type="project" value="UniProtKB-KW"/>
</dbReference>
<dbReference type="PROSITE" id="PS00211">
    <property type="entry name" value="ABC_TRANSPORTER_1"/>
    <property type="match status" value="1"/>
</dbReference>
<evidence type="ECO:0000256" key="1">
    <source>
        <dbReference type="ARBA" id="ARBA00022448"/>
    </source>
</evidence>
<dbReference type="Gene3D" id="3.40.50.300">
    <property type="entry name" value="P-loop containing nucleotide triphosphate hydrolases"/>
    <property type="match status" value="1"/>
</dbReference>
<evidence type="ECO:0000313" key="6">
    <source>
        <dbReference type="Proteomes" id="UP000823921"/>
    </source>
</evidence>
<dbReference type="InterPro" id="IPR003439">
    <property type="entry name" value="ABC_transporter-like_ATP-bd"/>
</dbReference>
<dbReference type="PANTHER" id="PTHR42788:SF2">
    <property type="entry name" value="ABC TRANSPORTER ATP-BINDING PROTEIN"/>
    <property type="match status" value="1"/>
</dbReference>
<dbReference type="PANTHER" id="PTHR42788">
    <property type="entry name" value="TAURINE IMPORT ATP-BINDING PROTEIN-RELATED"/>
    <property type="match status" value="1"/>
</dbReference>
<evidence type="ECO:0000256" key="3">
    <source>
        <dbReference type="ARBA" id="ARBA00022840"/>
    </source>
</evidence>
<organism evidence="5 6">
    <name type="scientific">Candidatus Flavonifractor intestinigallinarum</name>
    <dbReference type="NCBI Taxonomy" id="2838586"/>
    <lineage>
        <taxon>Bacteria</taxon>
        <taxon>Bacillati</taxon>
        <taxon>Bacillota</taxon>
        <taxon>Clostridia</taxon>
        <taxon>Eubacteriales</taxon>
        <taxon>Oscillospiraceae</taxon>
        <taxon>Flavonifractor</taxon>
    </lineage>
</organism>
<reference evidence="5" key="1">
    <citation type="journal article" date="2021" name="PeerJ">
        <title>Extensive microbial diversity within the chicken gut microbiome revealed by metagenomics and culture.</title>
        <authorList>
            <person name="Gilroy R."/>
            <person name="Ravi A."/>
            <person name="Getino M."/>
            <person name="Pursley I."/>
            <person name="Horton D.L."/>
            <person name="Alikhan N.F."/>
            <person name="Baker D."/>
            <person name="Gharbi K."/>
            <person name="Hall N."/>
            <person name="Watson M."/>
            <person name="Adriaenssens E.M."/>
            <person name="Foster-Nyarko E."/>
            <person name="Jarju S."/>
            <person name="Secka A."/>
            <person name="Antonio M."/>
            <person name="Oren A."/>
            <person name="Chaudhuri R.R."/>
            <person name="La Ragione R."/>
            <person name="Hildebrand F."/>
            <person name="Pallen M.J."/>
        </authorList>
    </citation>
    <scope>NUCLEOTIDE SEQUENCE</scope>
    <source>
        <strain evidence="5">CHK192-8294</strain>
    </source>
</reference>
<dbReference type="InterPro" id="IPR003593">
    <property type="entry name" value="AAA+_ATPase"/>
</dbReference>
<keyword evidence="1" id="KW-0813">Transport</keyword>
<comment type="caution">
    <text evidence="5">The sequence shown here is derived from an EMBL/GenBank/DDBJ whole genome shotgun (WGS) entry which is preliminary data.</text>
</comment>
<keyword evidence="3 5" id="KW-0067">ATP-binding</keyword>
<dbReference type="SUPFAM" id="SSF52540">
    <property type="entry name" value="P-loop containing nucleoside triphosphate hydrolases"/>
    <property type="match status" value="1"/>
</dbReference>
<keyword evidence="2" id="KW-0547">Nucleotide-binding</keyword>
<dbReference type="CDD" id="cd03293">
    <property type="entry name" value="ABC_NrtD_SsuB_transporters"/>
    <property type="match status" value="1"/>
</dbReference>
<evidence type="ECO:0000259" key="4">
    <source>
        <dbReference type="PROSITE" id="PS50893"/>
    </source>
</evidence>
<accession>A0A9D2MLE1</accession>
<gene>
    <name evidence="5" type="ORF">H9712_02490</name>
</gene>
<dbReference type="SMART" id="SM00382">
    <property type="entry name" value="AAA"/>
    <property type="match status" value="1"/>
</dbReference>
<dbReference type="InterPro" id="IPR017871">
    <property type="entry name" value="ABC_transporter-like_CS"/>
</dbReference>
<evidence type="ECO:0000313" key="5">
    <source>
        <dbReference type="EMBL" id="HJB79831.1"/>
    </source>
</evidence>
<dbReference type="EMBL" id="DWXO01000024">
    <property type="protein sequence ID" value="HJB79831.1"/>
    <property type="molecule type" value="Genomic_DNA"/>
</dbReference>
<dbReference type="Pfam" id="PF00005">
    <property type="entry name" value="ABC_tran"/>
    <property type="match status" value="1"/>
</dbReference>
<feature type="domain" description="ABC transporter" evidence="4">
    <location>
        <begin position="9"/>
        <end position="239"/>
    </location>
</feature>
<evidence type="ECO:0000256" key="2">
    <source>
        <dbReference type="ARBA" id="ARBA00022741"/>
    </source>
</evidence>
<proteinExistence type="predicted"/>
<sequence length="258" mass="28834">MEAGTVSALEFRQVSYQYPSEDFDIIDRLSFQVEPGSFHCVLGVSGCGKSTIFRMTNGLLQPKAGEILVDGQPIGGRKRYCGYMPQKDLLFPWRTVGENVALPLEIAGGLSKAQRRQKVEEALADVGLEGCCDKMPDELSGGMRQRAAFARTMLTGSDLLLLDEPFSALDFLTRISMQEWLLDQWGRHKKTILFITHDVEEAVFLSSSVLVVESTPIHTLTEIPVPAAFPRDRSCLKNPEMVELKERLITLLRKQVMV</sequence>
<dbReference type="Proteomes" id="UP000823921">
    <property type="component" value="Unassembled WGS sequence"/>
</dbReference>